<gene>
    <name evidence="2" type="ORF">VXC91_40475</name>
</gene>
<proteinExistence type="predicted"/>
<evidence type="ECO:0000313" key="2">
    <source>
        <dbReference type="EMBL" id="MED7828001.1"/>
    </source>
</evidence>
<name>A0ABU7FVN4_9ACTN</name>
<feature type="signal peptide" evidence="1">
    <location>
        <begin position="1"/>
        <end position="19"/>
    </location>
</feature>
<evidence type="ECO:0000313" key="3">
    <source>
        <dbReference type="Proteomes" id="UP001333996"/>
    </source>
</evidence>
<keyword evidence="1" id="KW-0732">Signal</keyword>
<reference evidence="2" key="1">
    <citation type="submission" date="2024-01" db="EMBL/GenBank/DDBJ databases">
        <title>First draft genome sequence data of TA4-1, the type strain of Gram-positive actinobacterium Streptomyces chiangmaiensis.</title>
        <authorList>
            <person name="Yasawong M."/>
            <person name="Nantapong N."/>
        </authorList>
    </citation>
    <scope>NUCLEOTIDE SEQUENCE</scope>
    <source>
        <strain evidence="2">TA4-1</strain>
    </source>
</reference>
<comment type="caution">
    <text evidence="2">The sequence shown here is derived from an EMBL/GenBank/DDBJ whole genome shotgun (WGS) entry which is preliminary data.</text>
</comment>
<accession>A0ABU7FVN4</accession>
<dbReference type="Proteomes" id="UP001333996">
    <property type="component" value="Unassembled WGS sequence"/>
</dbReference>
<dbReference type="RefSeq" id="WP_329512364.1">
    <property type="nucleotide sequence ID" value="NZ_BAAAYZ010000120.1"/>
</dbReference>
<organism evidence="2 3">
    <name type="scientific">Streptomyces chiangmaiensis</name>
    <dbReference type="NCBI Taxonomy" id="766497"/>
    <lineage>
        <taxon>Bacteria</taxon>
        <taxon>Bacillati</taxon>
        <taxon>Actinomycetota</taxon>
        <taxon>Actinomycetes</taxon>
        <taxon>Kitasatosporales</taxon>
        <taxon>Streptomycetaceae</taxon>
        <taxon>Streptomyces</taxon>
    </lineage>
</organism>
<keyword evidence="3" id="KW-1185">Reference proteome</keyword>
<feature type="chain" id="PRO_5046827059" description="ISAs1 family transposase" evidence="1">
    <location>
        <begin position="20"/>
        <end position="179"/>
    </location>
</feature>
<sequence>MLPAGALLCAAAASLPAGARSLTAIGEWIEDAPWWVPRACGFAPDPLTGAVSVPHPATVRRLLAQLDGDALDETIGAFPAARARRPKQMGKRPVLQAIAVDGKTLRGSRQVGRQAVVLLAAMEHSRRVLAQRQVADKSDEIPTFAPLLESVDLSGSVITADALHNQHDHGIYLRKRGAH</sequence>
<evidence type="ECO:0000256" key="1">
    <source>
        <dbReference type="SAM" id="SignalP"/>
    </source>
</evidence>
<evidence type="ECO:0008006" key="4">
    <source>
        <dbReference type="Google" id="ProtNLM"/>
    </source>
</evidence>
<dbReference type="EMBL" id="JAYWVC010000298">
    <property type="protein sequence ID" value="MED7828001.1"/>
    <property type="molecule type" value="Genomic_DNA"/>
</dbReference>
<protein>
    <recommendedName>
        <fullName evidence="4">ISAs1 family transposase</fullName>
    </recommendedName>
</protein>